<dbReference type="Proteomes" id="UP000028545">
    <property type="component" value="Unassembled WGS sequence"/>
</dbReference>
<sequence>MSKSEKSAVISTHRDSVSVIHPTNGTAQVKKRFNFWTAFSVAVCTSGAWEGWTASIAQGIAGGGSVGLVWGWVFVSVGITCMACALAEFVSMWPSAGGQYVWSANLAPPKYSRILSWTTAWFGLAGLWLAALSCGIGVAVQIQSYVIVNREYEPKTWHAFVICIACMFCWIIVNIFAVKTLHYMNMTILVLHVVGYFVVIGILTGFTEEKHDAKYIFTHFQNSTGWDSDFVSWSIGLLAALYAYLSIDTAIHFSEEIPRANVLVPRAMVLQAGSTALMTFPFIVVAILCIGDIDAVLGSPIGLMSPFTQILINSTGNVPLSTFLNCISTTVAMAAGFDLWGAASRAIWSMARDNALPPAMAKLHPRWGVPVLANLILIVPSIAVFLIYIWNTTAFYGIMAGVLVAFQLSYVVPLGINIFYTAWWKKDLVKGPFNMGKFALPVHIIGFLFGCFMVLFMSFPVNSPVNATNMNYAATILGAVFILSMVLWVFYGRKHYYGPLEFAATEPMSMSVEGEVTSDSKNGDWV</sequence>
<dbReference type="InterPro" id="IPR002293">
    <property type="entry name" value="AA/rel_permease1"/>
</dbReference>
<keyword evidence="8" id="KW-1185">Reference proteome</keyword>
<dbReference type="Gene3D" id="1.20.1740.10">
    <property type="entry name" value="Amino acid/polyamine transporter I"/>
    <property type="match status" value="1"/>
</dbReference>
<feature type="transmembrane region" description="Helical" evidence="6">
    <location>
        <begin position="230"/>
        <end position="247"/>
    </location>
</feature>
<keyword evidence="3 6" id="KW-0812">Transmembrane</keyword>
<evidence type="ECO:0000256" key="1">
    <source>
        <dbReference type="ARBA" id="ARBA00004141"/>
    </source>
</evidence>
<proteinExistence type="predicted"/>
<name>A0A084G711_PSEDA</name>
<dbReference type="GO" id="GO:0022857">
    <property type="term" value="F:transmembrane transporter activity"/>
    <property type="evidence" value="ECO:0007669"/>
    <property type="project" value="InterPro"/>
</dbReference>
<comment type="caution">
    <text evidence="7">The sequence shown here is derived from an EMBL/GenBank/DDBJ whole genome shotgun (WGS) entry which is preliminary data.</text>
</comment>
<protein>
    <recommendedName>
        <fullName evidence="9">Choline transport protein</fullName>
    </recommendedName>
</protein>
<feature type="transmembrane region" description="Helical" evidence="6">
    <location>
        <begin position="114"/>
        <end position="142"/>
    </location>
</feature>
<feature type="transmembrane region" description="Helical" evidence="6">
    <location>
        <begin position="471"/>
        <end position="491"/>
    </location>
</feature>
<keyword evidence="5 6" id="KW-0472">Membrane</keyword>
<dbReference type="EMBL" id="JOWA01000096">
    <property type="protein sequence ID" value="KEZ43123.1"/>
    <property type="molecule type" value="Genomic_DNA"/>
</dbReference>
<evidence type="ECO:0008006" key="9">
    <source>
        <dbReference type="Google" id="ProtNLM"/>
    </source>
</evidence>
<dbReference type="PANTHER" id="PTHR45649:SF14">
    <property type="entry name" value="GABA PERMEASE"/>
    <property type="match status" value="1"/>
</dbReference>
<feature type="transmembrane region" description="Helical" evidence="6">
    <location>
        <begin position="157"/>
        <end position="177"/>
    </location>
</feature>
<evidence type="ECO:0000256" key="3">
    <source>
        <dbReference type="ARBA" id="ARBA00022692"/>
    </source>
</evidence>
<dbReference type="KEGG" id="sapo:SAPIO_CDS5013"/>
<dbReference type="Pfam" id="PF13520">
    <property type="entry name" value="AA_permease_2"/>
    <property type="match status" value="1"/>
</dbReference>
<dbReference type="PANTHER" id="PTHR45649">
    <property type="entry name" value="AMINO-ACID PERMEASE BAT1"/>
    <property type="match status" value="1"/>
</dbReference>
<feature type="transmembrane region" description="Helical" evidence="6">
    <location>
        <begin position="369"/>
        <end position="390"/>
    </location>
</feature>
<keyword evidence="4 6" id="KW-1133">Transmembrane helix</keyword>
<dbReference type="GO" id="GO:0016020">
    <property type="term" value="C:membrane"/>
    <property type="evidence" value="ECO:0007669"/>
    <property type="project" value="UniProtKB-SubCell"/>
</dbReference>
<reference evidence="7 8" key="1">
    <citation type="journal article" date="2014" name="Genome Announc.">
        <title>Draft genome sequence of the pathogenic fungus Scedosporium apiospermum.</title>
        <authorList>
            <person name="Vandeputte P."/>
            <person name="Ghamrawi S."/>
            <person name="Rechenmann M."/>
            <person name="Iltis A."/>
            <person name="Giraud S."/>
            <person name="Fleury M."/>
            <person name="Thornton C."/>
            <person name="Delhaes L."/>
            <person name="Meyer W."/>
            <person name="Papon N."/>
            <person name="Bouchara J.P."/>
        </authorList>
    </citation>
    <scope>NUCLEOTIDE SEQUENCE [LARGE SCALE GENOMIC DNA]</scope>
    <source>
        <strain evidence="7 8">IHEM 14462</strain>
    </source>
</reference>
<dbReference type="HOGENOM" id="CLU_004495_6_2_1"/>
<gene>
    <name evidence="7" type="ORF">SAPIO_CDS5013</name>
</gene>
<dbReference type="AlphaFoldDB" id="A0A084G711"/>
<dbReference type="PIRSF" id="PIRSF006060">
    <property type="entry name" value="AA_transporter"/>
    <property type="match status" value="1"/>
</dbReference>
<accession>A0A084G711</accession>
<evidence type="ECO:0000256" key="4">
    <source>
        <dbReference type="ARBA" id="ARBA00022989"/>
    </source>
</evidence>
<evidence type="ECO:0000313" key="8">
    <source>
        <dbReference type="Proteomes" id="UP000028545"/>
    </source>
</evidence>
<dbReference type="OrthoDB" id="3257095at2759"/>
<evidence type="ECO:0000256" key="6">
    <source>
        <dbReference type="SAM" id="Phobius"/>
    </source>
</evidence>
<evidence type="ECO:0000313" key="7">
    <source>
        <dbReference type="EMBL" id="KEZ43123.1"/>
    </source>
</evidence>
<feature type="transmembrane region" description="Helical" evidence="6">
    <location>
        <begin position="268"/>
        <end position="293"/>
    </location>
</feature>
<organism evidence="7 8">
    <name type="scientific">Pseudallescheria apiosperma</name>
    <name type="common">Scedosporium apiospermum</name>
    <dbReference type="NCBI Taxonomy" id="563466"/>
    <lineage>
        <taxon>Eukaryota</taxon>
        <taxon>Fungi</taxon>
        <taxon>Dikarya</taxon>
        <taxon>Ascomycota</taxon>
        <taxon>Pezizomycotina</taxon>
        <taxon>Sordariomycetes</taxon>
        <taxon>Hypocreomycetidae</taxon>
        <taxon>Microascales</taxon>
        <taxon>Microascaceae</taxon>
        <taxon>Scedosporium</taxon>
    </lineage>
</organism>
<feature type="transmembrane region" description="Helical" evidence="6">
    <location>
        <begin position="440"/>
        <end position="459"/>
    </location>
</feature>
<evidence type="ECO:0000256" key="5">
    <source>
        <dbReference type="ARBA" id="ARBA00023136"/>
    </source>
</evidence>
<keyword evidence="2" id="KW-0813">Transport</keyword>
<comment type="subcellular location">
    <subcellularLocation>
        <location evidence="1">Membrane</location>
        <topology evidence="1">Multi-pass membrane protein</topology>
    </subcellularLocation>
</comment>
<feature type="transmembrane region" description="Helical" evidence="6">
    <location>
        <begin position="189"/>
        <end position="207"/>
    </location>
</feature>
<dbReference type="OMA" id="YIWNTTA"/>
<feature type="transmembrane region" description="Helical" evidence="6">
    <location>
        <begin position="396"/>
        <end position="420"/>
    </location>
</feature>
<feature type="transmembrane region" description="Helical" evidence="6">
    <location>
        <begin position="69"/>
        <end position="93"/>
    </location>
</feature>
<feature type="transmembrane region" description="Helical" evidence="6">
    <location>
        <begin position="33"/>
        <end position="49"/>
    </location>
</feature>
<dbReference type="VEuPathDB" id="FungiDB:SAPIO_CDS5013"/>
<dbReference type="GeneID" id="27724085"/>
<evidence type="ECO:0000256" key="2">
    <source>
        <dbReference type="ARBA" id="ARBA00022448"/>
    </source>
</evidence>
<dbReference type="RefSeq" id="XP_016642922.1">
    <property type="nucleotide sequence ID" value="XM_016787420.1"/>
</dbReference>